<accession>A0ACB7EKR9</accession>
<evidence type="ECO:0000313" key="1">
    <source>
        <dbReference type="EMBL" id="KAG8002795.1"/>
    </source>
</evidence>
<reference evidence="1" key="1">
    <citation type="submission" date="2020-04" db="EMBL/GenBank/DDBJ databases">
        <title>A chromosome-scale assembly and high-density genetic map of the yellow drum (Nibea albiflora) genome.</title>
        <authorList>
            <person name="Xu D."/>
            <person name="Zhang W."/>
            <person name="Chen R."/>
            <person name="Tan P."/>
            <person name="Wang L."/>
            <person name="Song H."/>
            <person name="Tian L."/>
            <person name="Zhu Q."/>
            <person name="Wang B."/>
        </authorList>
    </citation>
    <scope>NUCLEOTIDE SEQUENCE</scope>
    <source>
        <strain evidence="1">ZJHYS-2018</strain>
    </source>
</reference>
<name>A0ACB7EKR9_NIBAL</name>
<evidence type="ECO:0000313" key="2">
    <source>
        <dbReference type="Proteomes" id="UP000805704"/>
    </source>
</evidence>
<dbReference type="EMBL" id="CM024793">
    <property type="protein sequence ID" value="KAG8002795.1"/>
    <property type="molecule type" value="Genomic_DNA"/>
</dbReference>
<comment type="caution">
    <text evidence="1">The sequence shown here is derived from an EMBL/GenBank/DDBJ whole genome shotgun (WGS) entry which is preliminary data.</text>
</comment>
<sequence length="99" mass="10819">MIRSIAEPSTPRTRSCTPTAAAAAASVVDRPSPAATHESKRDQRGAALSCLYEDDWSSQEQASMNKEVEEESKAADPVNCKTWCSLALSVTQQEMMERE</sequence>
<protein>
    <submittedName>
        <fullName evidence="1">Uncharacterized protein</fullName>
    </submittedName>
</protein>
<gene>
    <name evidence="1" type="ORF">GBF38_015366</name>
</gene>
<dbReference type="Proteomes" id="UP000805704">
    <property type="component" value="Chromosome 5"/>
</dbReference>
<keyword evidence="2" id="KW-1185">Reference proteome</keyword>
<proteinExistence type="predicted"/>
<organism evidence="1 2">
    <name type="scientific">Nibea albiflora</name>
    <name type="common">Yellow drum</name>
    <name type="synonym">Corvina albiflora</name>
    <dbReference type="NCBI Taxonomy" id="240163"/>
    <lineage>
        <taxon>Eukaryota</taxon>
        <taxon>Metazoa</taxon>
        <taxon>Chordata</taxon>
        <taxon>Craniata</taxon>
        <taxon>Vertebrata</taxon>
        <taxon>Euteleostomi</taxon>
        <taxon>Actinopterygii</taxon>
        <taxon>Neopterygii</taxon>
        <taxon>Teleostei</taxon>
        <taxon>Neoteleostei</taxon>
        <taxon>Acanthomorphata</taxon>
        <taxon>Eupercaria</taxon>
        <taxon>Sciaenidae</taxon>
        <taxon>Nibea</taxon>
    </lineage>
</organism>